<protein>
    <submittedName>
        <fullName evidence="2">Uncharacterized protein</fullName>
    </submittedName>
</protein>
<dbReference type="VEuPathDB" id="FungiDB:YALI0_C17919g"/>
<dbReference type="Proteomes" id="UP000182444">
    <property type="component" value="Chromosome 1C"/>
</dbReference>
<name>A0A1D8NBN2_YARLL</name>
<evidence type="ECO:0000313" key="2">
    <source>
        <dbReference type="EMBL" id="AOW03026.1"/>
    </source>
</evidence>
<evidence type="ECO:0000256" key="1">
    <source>
        <dbReference type="SAM" id="MobiDB-lite"/>
    </source>
</evidence>
<proteinExistence type="predicted"/>
<dbReference type="GeneID" id="94583076"/>
<organism evidence="2 3">
    <name type="scientific">Yarrowia lipolytica</name>
    <name type="common">Candida lipolytica</name>
    <dbReference type="NCBI Taxonomy" id="4952"/>
    <lineage>
        <taxon>Eukaryota</taxon>
        <taxon>Fungi</taxon>
        <taxon>Dikarya</taxon>
        <taxon>Ascomycota</taxon>
        <taxon>Saccharomycotina</taxon>
        <taxon>Dipodascomycetes</taxon>
        <taxon>Dipodascales</taxon>
        <taxon>Dipodascales incertae sedis</taxon>
        <taxon>Yarrowia</taxon>
    </lineage>
</organism>
<sequence>MIHYSCISSKPGYWRSIIHMISFPCASWLRVSVSWRLLISFSLLACLCHAITTSYQSYRIIKSRYSTGTSTVLYTVGAPTVAVRKITRHDRMTLSDSWLARDCLVVGLTSLAVARSVPVQQRAQRGSTHPPPPPLDLHPSLRLMRSVSPPMHSVRYLAFRVCGDGRPVLRAEEASIKYRKRESRVEGKMWTFRIGSSHREGCGNGVERAREGRGNSFCGTCWCHVTGD</sequence>
<dbReference type="AlphaFoldDB" id="A0A1D8NBN2"/>
<accession>A0A1D8NBN2</accession>
<dbReference type="EMBL" id="CP017555">
    <property type="protein sequence ID" value="AOW03026.1"/>
    <property type="molecule type" value="Genomic_DNA"/>
</dbReference>
<dbReference type="RefSeq" id="XP_068138555.1">
    <property type="nucleotide sequence ID" value="XM_068282454.1"/>
</dbReference>
<feature type="region of interest" description="Disordered" evidence="1">
    <location>
        <begin position="119"/>
        <end position="138"/>
    </location>
</feature>
<dbReference type="VEuPathDB" id="FungiDB:YALI1_C25080g"/>
<gene>
    <name evidence="2" type="ORF">YALI1_C25080g</name>
</gene>
<evidence type="ECO:0000313" key="3">
    <source>
        <dbReference type="Proteomes" id="UP000182444"/>
    </source>
</evidence>
<reference evidence="2 3" key="1">
    <citation type="journal article" date="2016" name="PLoS ONE">
        <title>Sequence Assembly of Yarrowia lipolytica Strain W29/CLIB89 Shows Transposable Element Diversity.</title>
        <authorList>
            <person name="Magnan C."/>
            <person name="Yu J."/>
            <person name="Chang I."/>
            <person name="Jahn E."/>
            <person name="Kanomata Y."/>
            <person name="Wu J."/>
            <person name="Zeller M."/>
            <person name="Oakes M."/>
            <person name="Baldi P."/>
            <person name="Sandmeyer S."/>
        </authorList>
    </citation>
    <scope>NUCLEOTIDE SEQUENCE [LARGE SCALE GENOMIC DNA]</scope>
    <source>
        <strain evidence="3">CLIB89(W29)</strain>
    </source>
</reference>